<proteinExistence type="predicted"/>
<dbReference type="Proteomes" id="UP000030764">
    <property type="component" value="Unassembled WGS sequence"/>
</dbReference>
<organism evidence="1 2">
    <name type="scientific">Trichuris suis</name>
    <name type="common">pig whipworm</name>
    <dbReference type="NCBI Taxonomy" id="68888"/>
    <lineage>
        <taxon>Eukaryota</taxon>
        <taxon>Metazoa</taxon>
        <taxon>Ecdysozoa</taxon>
        <taxon>Nematoda</taxon>
        <taxon>Enoplea</taxon>
        <taxon>Dorylaimia</taxon>
        <taxon>Trichinellida</taxon>
        <taxon>Trichuridae</taxon>
        <taxon>Trichuris</taxon>
    </lineage>
</organism>
<keyword evidence="2" id="KW-1185">Reference proteome</keyword>
<sequence>MSLTVLASSSRDDLLFSNGADLTFNASLKSPSPACFAIVPKQMSALDSEQKLGPEMVKCQQNDSLC</sequence>
<evidence type="ECO:0000313" key="2">
    <source>
        <dbReference type="Proteomes" id="UP000030764"/>
    </source>
</evidence>
<name>A0A085MD43_9BILA</name>
<protein>
    <submittedName>
        <fullName evidence="1">Uncharacterized protein</fullName>
    </submittedName>
</protein>
<accession>A0A085MD43</accession>
<evidence type="ECO:0000313" key="1">
    <source>
        <dbReference type="EMBL" id="KFD55139.1"/>
    </source>
</evidence>
<reference evidence="1 2" key="1">
    <citation type="journal article" date="2014" name="Nat. Genet.">
        <title>Genome and transcriptome of the porcine whipworm Trichuris suis.</title>
        <authorList>
            <person name="Jex A.R."/>
            <person name="Nejsum P."/>
            <person name="Schwarz E.M."/>
            <person name="Hu L."/>
            <person name="Young N.D."/>
            <person name="Hall R.S."/>
            <person name="Korhonen P.K."/>
            <person name="Liao S."/>
            <person name="Thamsborg S."/>
            <person name="Xia J."/>
            <person name="Xu P."/>
            <person name="Wang S."/>
            <person name="Scheerlinck J.P."/>
            <person name="Hofmann A."/>
            <person name="Sternberg P.W."/>
            <person name="Wang J."/>
            <person name="Gasser R.B."/>
        </authorList>
    </citation>
    <scope>NUCLEOTIDE SEQUENCE [LARGE SCALE GENOMIC DNA]</scope>
    <source>
        <strain evidence="1">DCEP-RM93M</strain>
    </source>
</reference>
<dbReference type="AlphaFoldDB" id="A0A085MD43"/>
<gene>
    <name evidence="1" type="ORF">M513_04057</name>
</gene>
<dbReference type="EMBL" id="KL363202">
    <property type="protein sequence ID" value="KFD55139.1"/>
    <property type="molecule type" value="Genomic_DNA"/>
</dbReference>